<dbReference type="Gene3D" id="3.40.50.300">
    <property type="entry name" value="P-loop containing nucleotide triphosphate hydrolases"/>
    <property type="match status" value="2"/>
</dbReference>
<evidence type="ECO:0000256" key="5">
    <source>
        <dbReference type="ARBA" id="ARBA00022741"/>
    </source>
</evidence>
<dbReference type="InterPro" id="IPR013525">
    <property type="entry name" value="ABC2_TM"/>
</dbReference>
<evidence type="ECO:0000313" key="11">
    <source>
        <dbReference type="EMBL" id="CAD8928907.1"/>
    </source>
</evidence>
<evidence type="ECO:0000259" key="10">
    <source>
        <dbReference type="PROSITE" id="PS50893"/>
    </source>
</evidence>
<feature type="transmembrane region" description="Helical" evidence="9">
    <location>
        <begin position="689"/>
        <end position="707"/>
    </location>
</feature>
<dbReference type="SMART" id="SM00382">
    <property type="entry name" value="AAA"/>
    <property type="match status" value="2"/>
</dbReference>
<gene>
    <name evidence="11" type="ORF">POKL1161_LOCUS1260</name>
</gene>
<evidence type="ECO:0000256" key="3">
    <source>
        <dbReference type="ARBA" id="ARBA00022448"/>
    </source>
</evidence>
<dbReference type="GO" id="GO:0016887">
    <property type="term" value="F:ATP hydrolysis activity"/>
    <property type="evidence" value="ECO:0007669"/>
    <property type="project" value="InterPro"/>
</dbReference>
<feature type="transmembrane region" description="Helical" evidence="9">
    <location>
        <begin position="611"/>
        <end position="631"/>
    </location>
</feature>
<evidence type="ECO:0000256" key="7">
    <source>
        <dbReference type="ARBA" id="ARBA00022989"/>
    </source>
</evidence>
<evidence type="ECO:0000256" key="1">
    <source>
        <dbReference type="ARBA" id="ARBA00004141"/>
    </source>
</evidence>
<dbReference type="InterPro" id="IPR003593">
    <property type="entry name" value="AAA+_ATPase"/>
</dbReference>
<evidence type="ECO:0000256" key="2">
    <source>
        <dbReference type="ARBA" id="ARBA00006012"/>
    </source>
</evidence>
<accession>A0A7S1CUF2</accession>
<dbReference type="GO" id="GO:0016020">
    <property type="term" value="C:membrane"/>
    <property type="evidence" value="ECO:0007669"/>
    <property type="project" value="UniProtKB-SubCell"/>
</dbReference>
<dbReference type="GO" id="GO:0140359">
    <property type="term" value="F:ABC-type transporter activity"/>
    <property type="evidence" value="ECO:0007669"/>
    <property type="project" value="InterPro"/>
</dbReference>
<keyword evidence="5" id="KW-0547">Nucleotide-binding</keyword>
<keyword evidence="7 9" id="KW-1133">Transmembrane helix</keyword>
<name>A0A7S1CUF2_9CHLO</name>
<feature type="transmembrane region" description="Helical" evidence="9">
    <location>
        <begin position="499"/>
        <end position="519"/>
    </location>
</feature>
<evidence type="ECO:0000256" key="9">
    <source>
        <dbReference type="SAM" id="Phobius"/>
    </source>
</evidence>
<dbReference type="GO" id="GO:0005524">
    <property type="term" value="F:ATP binding"/>
    <property type="evidence" value="ECO:0007669"/>
    <property type="project" value="UniProtKB-KW"/>
</dbReference>
<dbReference type="Pfam" id="PF19055">
    <property type="entry name" value="ABC2_membrane_7"/>
    <property type="match status" value="1"/>
</dbReference>
<feature type="transmembrane region" description="Helical" evidence="9">
    <location>
        <begin position="637"/>
        <end position="654"/>
    </location>
</feature>
<sequence>MEQATHVDALNTILEGHLRNVVAQEEAGDMFKALNILLTRYWSADDYSVEYDIKVTSKVLQAEDVTPSVWKSTLDVLRLLDPSRYLGRQSQKTQSILEAQGVLKSGRLTLILGSTGSGRSLLLRALSGRLKSSSQHAYHVDGDVIFDGEKKHFQACVNDFTWIRQNDVHEPFLTVGETSEFACMCLARDIIEFLQREVRCIIEQGVCIEDGGPPTEVFENLEKLLLRDEYIWGHFVLNVLGLGDSMDTLVGGNMIRGISGGQRRRLSVMEGLVPLRKVIMMDDVNIGLDSTTTYDVTRALKFVCKMVHTVIAVSMLQPQAEVFDLFDDVIFMESGQVLFHGPKDDLIPFFESFGFLKRPGVDPATFLSDLCNPVGQMYSATTELLKRQGISDVDAFLEESKSSCNNFLVHPSEIKEGFEEYKARKSCHIEKNERGVHTDQQFTGFLYTIGAFNQCVALLWRQWKIELRQRASLVIRLIQIIMLGVIYGTLFSVNPSADGGRSVISLATTSTLGLFFLSMPQISMVMHGKPLFFKQLLAGYFCPWTYCVSSFAPQICMQAIESVIFSLLVYFMAGYYVSVGYFFTYLVCIWSTLVCVSSLFRMLALLTRSMILCNGLASLMSLLGIITSGFVIPKDSIPGYIIWIYWILPVSWNVRCLSINEMTSPGWNQIVPSGQDQLGEFDMYSDRKWIWIGVGYLWGSAIIYNLISSVLVRYRYPLAGVPIIDDDDDAKEEKMEMNEVTLLGRNPSPLSITKCSGSQMKSFCNGKVSLFCKNISYSVPRVMRNSHGQKAEEELKLLNDISFYALPGTSTALMGGSGAGKTTLMDAVLGRKTQGVLKGERLINGKPLDESTWPSLHGYVEQYDLLDPFLTVKEAVAFSASLRLDPTSGKNVQADIVKNSLDIVDLFEIQDRVIGDPLNGLSLEQRKRTSIALELVAQPSVIFMDEPTSGLSASGAHIVVQTIKKLSREATVVVTIHQPSISIFESFDQLLLLHKGGVVDYFGPIGISSKHVLDYFGSFPDVRPIKDGYNPASWCVLIYHALCTVLLITYITFTGCWRSLVLLGPLCLDLAPSTLQKSIRRVVYSEKIVLS</sequence>
<keyword evidence="6" id="KW-0067">ATP-binding</keyword>
<comment type="similarity">
    <text evidence="2">Belongs to the ABC transporter superfamily. ABCG family. PDR (TC 3.A.1.205) subfamily.</text>
</comment>
<organism evidence="11">
    <name type="scientific">Picochlorum oklahomense</name>
    <dbReference type="NCBI Taxonomy" id="249345"/>
    <lineage>
        <taxon>Eukaryota</taxon>
        <taxon>Viridiplantae</taxon>
        <taxon>Chlorophyta</taxon>
        <taxon>core chlorophytes</taxon>
        <taxon>Trebouxiophyceae</taxon>
        <taxon>Trebouxiophyceae incertae sedis</taxon>
        <taxon>Picochlorum</taxon>
    </lineage>
</organism>
<dbReference type="GO" id="GO:0071944">
    <property type="term" value="C:cell periphery"/>
    <property type="evidence" value="ECO:0007669"/>
    <property type="project" value="UniProtKB-ARBA"/>
</dbReference>
<dbReference type="InterPro" id="IPR003439">
    <property type="entry name" value="ABC_transporter-like_ATP-bd"/>
</dbReference>
<dbReference type="InterPro" id="IPR043926">
    <property type="entry name" value="ABCG_dom"/>
</dbReference>
<dbReference type="Pfam" id="PF01061">
    <property type="entry name" value="ABC2_membrane"/>
    <property type="match status" value="1"/>
</dbReference>
<evidence type="ECO:0000256" key="4">
    <source>
        <dbReference type="ARBA" id="ARBA00022692"/>
    </source>
</evidence>
<dbReference type="InterPro" id="IPR027417">
    <property type="entry name" value="P-loop_NTPase"/>
</dbReference>
<dbReference type="Pfam" id="PF00005">
    <property type="entry name" value="ABC_tran"/>
    <property type="match status" value="2"/>
</dbReference>
<reference evidence="11" key="1">
    <citation type="submission" date="2021-01" db="EMBL/GenBank/DDBJ databases">
        <authorList>
            <person name="Corre E."/>
            <person name="Pelletier E."/>
            <person name="Niang G."/>
            <person name="Scheremetjew M."/>
            <person name="Finn R."/>
            <person name="Kale V."/>
            <person name="Holt S."/>
            <person name="Cochrane G."/>
            <person name="Meng A."/>
            <person name="Brown T."/>
            <person name="Cohen L."/>
        </authorList>
    </citation>
    <scope>NUCLEOTIDE SEQUENCE</scope>
    <source>
        <strain evidence="11">CCMP2329</strain>
    </source>
</reference>
<keyword evidence="3" id="KW-0813">Transport</keyword>
<feature type="domain" description="ABC transporter" evidence="10">
    <location>
        <begin position="783"/>
        <end position="1020"/>
    </location>
</feature>
<feature type="transmembrane region" description="Helical" evidence="9">
    <location>
        <begin position="473"/>
        <end position="493"/>
    </location>
</feature>
<feature type="domain" description="ABC transporter" evidence="10">
    <location>
        <begin position="77"/>
        <end position="359"/>
    </location>
</feature>
<dbReference type="PROSITE" id="PS50893">
    <property type="entry name" value="ABC_TRANSPORTER_2"/>
    <property type="match status" value="2"/>
</dbReference>
<dbReference type="InterPro" id="IPR013581">
    <property type="entry name" value="PDR_assoc"/>
</dbReference>
<evidence type="ECO:0000256" key="8">
    <source>
        <dbReference type="ARBA" id="ARBA00023136"/>
    </source>
</evidence>
<dbReference type="Pfam" id="PF08370">
    <property type="entry name" value="PDR_assoc"/>
    <property type="match status" value="1"/>
</dbReference>
<dbReference type="PANTHER" id="PTHR19241">
    <property type="entry name" value="ATP-BINDING CASSETTE TRANSPORTER"/>
    <property type="match status" value="1"/>
</dbReference>
<dbReference type="EMBL" id="HBFV01001856">
    <property type="protein sequence ID" value="CAD8928907.1"/>
    <property type="molecule type" value="Transcribed_RNA"/>
</dbReference>
<keyword evidence="8 9" id="KW-0472">Membrane</keyword>
<dbReference type="AlphaFoldDB" id="A0A7S1CUF2"/>
<comment type="subcellular location">
    <subcellularLocation>
        <location evidence="1">Membrane</location>
        <topology evidence="1">Multi-pass membrane protein</topology>
    </subcellularLocation>
</comment>
<proteinExistence type="inferred from homology"/>
<dbReference type="SUPFAM" id="SSF52540">
    <property type="entry name" value="P-loop containing nucleoside triphosphate hydrolases"/>
    <property type="match status" value="2"/>
</dbReference>
<keyword evidence="4 9" id="KW-0812">Transmembrane</keyword>
<evidence type="ECO:0000256" key="6">
    <source>
        <dbReference type="ARBA" id="ARBA00022840"/>
    </source>
</evidence>
<protein>
    <recommendedName>
        <fullName evidence="10">ABC transporter domain-containing protein</fullName>
    </recommendedName>
</protein>